<feature type="chain" id="PRO_5037444467" evidence="5">
    <location>
        <begin position="27"/>
        <end position="199"/>
    </location>
</feature>
<dbReference type="PROSITE" id="PS50830">
    <property type="entry name" value="TNASE_3"/>
    <property type="match status" value="1"/>
</dbReference>
<feature type="signal peptide" evidence="5">
    <location>
        <begin position="1"/>
        <end position="26"/>
    </location>
</feature>
<gene>
    <name evidence="7" type="ORF">GSY63_17970</name>
</gene>
<dbReference type="GO" id="GO:0016787">
    <property type="term" value="F:hydrolase activity"/>
    <property type="evidence" value="ECO:0007669"/>
    <property type="project" value="UniProtKB-KW"/>
</dbReference>
<dbReference type="AlphaFoldDB" id="A0A966DTH3"/>
<evidence type="ECO:0000256" key="2">
    <source>
        <dbReference type="ARBA" id="ARBA00022759"/>
    </source>
</evidence>
<keyword evidence="5" id="KW-0732">Signal</keyword>
<evidence type="ECO:0000256" key="5">
    <source>
        <dbReference type="SAM" id="SignalP"/>
    </source>
</evidence>
<keyword evidence="8" id="KW-1185">Reference proteome</keyword>
<organism evidence="7 8">
    <name type="scientific">Mucilaginibacter agri</name>
    <dbReference type="NCBI Taxonomy" id="2695265"/>
    <lineage>
        <taxon>Bacteria</taxon>
        <taxon>Pseudomonadati</taxon>
        <taxon>Bacteroidota</taxon>
        <taxon>Sphingobacteriia</taxon>
        <taxon>Sphingobacteriales</taxon>
        <taxon>Sphingobacteriaceae</taxon>
        <taxon>Mucilaginibacter</taxon>
    </lineage>
</organism>
<dbReference type="SUPFAM" id="SSF50199">
    <property type="entry name" value="Staphylococcal nuclease"/>
    <property type="match status" value="1"/>
</dbReference>
<sequence>MFQKLKSYKRLSLVLLISFVFGCTQTEPDLLKVVKIKDGDTIVVLTKDNQMVTVRLAEIDCPEKSQAFGQAAKQFTSDLCFGKGVKLQGNEHDRYGRTIALVILENGTNVNYELVKNGYAWQYSQYSKNNAMLAGYQQQAQQQRLGLWRDTNPTPPWEFRKGERELKQTNNENTHMPRKHRSRKRKSRRDTIITGFDLQ</sequence>
<feature type="domain" description="TNase-like" evidence="6">
    <location>
        <begin position="27"/>
        <end position="150"/>
    </location>
</feature>
<accession>A0A966DTH3</accession>
<dbReference type="RefSeq" id="WP_166587226.1">
    <property type="nucleotide sequence ID" value="NZ_WWEO01000044.1"/>
</dbReference>
<feature type="region of interest" description="Disordered" evidence="4">
    <location>
        <begin position="154"/>
        <end position="199"/>
    </location>
</feature>
<dbReference type="Proteomes" id="UP000638732">
    <property type="component" value="Unassembled WGS sequence"/>
</dbReference>
<evidence type="ECO:0000313" key="8">
    <source>
        <dbReference type="Proteomes" id="UP000638732"/>
    </source>
</evidence>
<evidence type="ECO:0000256" key="3">
    <source>
        <dbReference type="ARBA" id="ARBA00022801"/>
    </source>
</evidence>
<dbReference type="PROSITE" id="PS01123">
    <property type="entry name" value="TNASE_1"/>
    <property type="match status" value="1"/>
</dbReference>
<dbReference type="GO" id="GO:0003676">
    <property type="term" value="F:nucleic acid binding"/>
    <property type="evidence" value="ECO:0007669"/>
    <property type="project" value="InterPro"/>
</dbReference>
<dbReference type="EMBL" id="WWEO01000044">
    <property type="protein sequence ID" value="NCD71258.1"/>
    <property type="molecule type" value="Genomic_DNA"/>
</dbReference>
<dbReference type="PANTHER" id="PTHR12302:SF3">
    <property type="entry name" value="SERINE_THREONINE-PROTEIN KINASE 31"/>
    <property type="match status" value="1"/>
</dbReference>
<dbReference type="PROSITE" id="PS51257">
    <property type="entry name" value="PROKAR_LIPOPROTEIN"/>
    <property type="match status" value="1"/>
</dbReference>
<dbReference type="PANTHER" id="PTHR12302">
    <property type="entry name" value="EBNA2 BINDING PROTEIN P100"/>
    <property type="match status" value="1"/>
</dbReference>
<dbReference type="SMART" id="SM00318">
    <property type="entry name" value="SNc"/>
    <property type="match status" value="1"/>
</dbReference>
<protein>
    <submittedName>
        <fullName evidence="7">Nuclease</fullName>
    </submittedName>
</protein>
<dbReference type="InterPro" id="IPR035437">
    <property type="entry name" value="SNase_OB-fold_sf"/>
</dbReference>
<name>A0A966DTH3_9SPHI</name>
<evidence type="ECO:0000256" key="4">
    <source>
        <dbReference type="SAM" id="MobiDB-lite"/>
    </source>
</evidence>
<evidence type="ECO:0000313" key="7">
    <source>
        <dbReference type="EMBL" id="NCD71258.1"/>
    </source>
</evidence>
<dbReference type="InterPro" id="IPR016071">
    <property type="entry name" value="Staphylococal_nuclease_OB-fold"/>
</dbReference>
<comment type="caution">
    <text evidence="7">The sequence shown here is derived from an EMBL/GenBank/DDBJ whole genome shotgun (WGS) entry which is preliminary data.</text>
</comment>
<evidence type="ECO:0000256" key="1">
    <source>
        <dbReference type="ARBA" id="ARBA00022722"/>
    </source>
</evidence>
<dbReference type="InterPro" id="IPR002071">
    <property type="entry name" value="Thermonucl_AS"/>
</dbReference>
<keyword evidence="3" id="KW-0378">Hydrolase</keyword>
<feature type="compositionally biased region" description="Basic residues" evidence="4">
    <location>
        <begin position="176"/>
        <end position="188"/>
    </location>
</feature>
<reference evidence="7" key="1">
    <citation type="submission" date="2020-01" db="EMBL/GenBank/DDBJ databases">
        <authorList>
            <person name="Seo Y.L."/>
        </authorList>
    </citation>
    <scope>NUCLEOTIDE SEQUENCE</scope>
    <source>
        <strain evidence="7">R11</strain>
    </source>
</reference>
<feature type="compositionally biased region" description="Basic and acidic residues" evidence="4">
    <location>
        <begin position="158"/>
        <end position="167"/>
    </location>
</feature>
<reference evidence="7" key="2">
    <citation type="submission" date="2020-10" db="EMBL/GenBank/DDBJ databases">
        <title>Mucilaginibacter sp. nov., isolated from soil.</title>
        <authorList>
            <person name="Jeon C.O."/>
        </authorList>
    </citation>
    <scope>NUCLEOTIDE SEQUENCE</scope>
    <source>
        <strain evidence="7">R11</strain>
    </source>
</reference>
<dbReference type="GO" id="GO:0004519">
    <property type="term" value="F:endonuclease activity"/>
    <property type="evidence" value="ECO:0007669"/>
    <property type="project" value="UniProtKB-KW"/>
</dbReference>
<dbReference type="Pfam" id="PF00565">
    <property type="entry name" value="SNase"/>
    <property type="match status" value="1"/>
</dbReference>
<dbReference type="Gene3D" id="2.40.50.90">
    <property type="match status" value="1"/>
</dbReference>
<keyword evidence="2" id="KW-0255">Endonuclease</keyword>
<evidence type="ECO:0000259" key="6">
    <source>
        <dbReference type="PROSITE" id="PS50830"/>
    </source>
</evidence>
<keyword evidence="1" id="KW-0540">Nuclease</keyword>
<proteinExistence type="predicted"/>